<dbReference type="PANTHER" id="PTHR10815">
    <property type="entry name" value="METHYLATED-DNA--PROTEIN-CYSTEINE METHYLTRANSFERASE"/>
    <property type="match status" value="1"/>
</dbReference>
<dbReference type="InterPro" id="IPR036217">
    <property type="entry name" value="MethylDNA_cys_MeTrfase_DNAb"/>
</dbReference>
<dbReference type="EC" id="2.1.1.63" evidence="9"/>
<comment type="caution">
    <text evidence="12">The sequence shown here is derived from an EMBL/GenBank/DDBJ whole genome shotgun (WGS) entry which is preliminary data.</text>
</comment>
<dbReference type="PANTHER" id="PTHR10815:SF5">
    <property type="entry name" value="METHYLATED-DNA--PROTEIN-CYSTEINE METHYLTRANSFERASE"/>
    <property type="match status" value="1"/>
</dbReference>
<evidence type="ECO:0000256" key="4">
    <source>
        <dbReference type="ARBA" id="ARBA00022603"/>
    </source>
</evidence>
<organism evidence="12 13">
    <name type="scientific">Nakamurella flavida</name>
    <dbReference type="NCBI Taxonomy" id="363630"/>
    <lineage>
        <taxon>Bacteria</taxon>
        <taxon>Bacillati</taxon>
        <taxon>Actinomycetota</taxon>
        <taxon>Actinomycetes</taxon>
        <taxon>Nakamurellales</taxon>
        <taxon>Nakamurellaceae</taxon>
        <taxon>Nakamurella</taxon>
    </lineage>
</organism>
<keyword evidence="7 9" id="KW-0234">DNA repair</keyword>
<protein>
    <recommendedName>
        <fullName evidence="9">Methylated-DNA--protein-cysteine methyltransferase</fullName>
        <ecNumber evidence="9">2.1.1.63</ecNumber>
    </recommendedName>
    <alternativeName>
        <fullName evidence="9">6-O-methylguanine-DNA methyltransferase</fullName>
        <shortName evidence="9">MGMT</shortName>
    </alternativeName>
    <alternativeName>
        <fullName evidence="9">O-6-methylguanine-DNA-alkyltransferase</fullName>
    </alternativeName>
</protein>
<name>A0A938YM63_9ACTN</name>
<evidence type="ECO:0000256" key="7">
    <source>
        <dbReference type="ARBA" id="ARBA00023204"/>
    </source>
</evidence>
<evidence type="ECO:0000256" key="1">
    <source>
        <dbReference type="ARBA" id="ARBA00001286"/>
    </source>
</evidence>
<dbReference type="Pfam" id="PF01035">
    <property type="entry name" value="DNA_binding_1"/>
    <property type="match status" value="1"/>
</dbReference>
<dbReference type="HAMAP" id="MF_00772">
    <property type="entry name" value="OGT"/>
    <property type="match status" value="1"/>
</dbReference>
<comment type="function">
    <text evidence="9">Involved in the cellular defense against the biological effects of O6-methylguanine (O6-MeG) and O4-methylthymine (O4-MeT) in DNA. Repairs the methylated nucleobase in DNA by stoichiometrically transferring the methyl group to a cysteine residue in the enzyme. This is a suicide reaction: the enzyme is irreversibly inactivated.</text>
</comment>
<comment type="catalytic activity">
    <reaction evidence="1 9">
        <text>a 4-O-methyl-thymidine in DNA + L-cysteinyl-[protein] = a thymidine in DNA + S-methyl-L-cysteinyl-[protein]</text>
        <dbReference type="Rhea" id="RHEA:53428"/>
        <dbReference type="Rhea" id="RHEA-COMP:10131"/>
        <dbReference type="Rhea" id="RHEA-COMP:10132"/>
        <dbReference type="Rhea" id="RHEA-COMP:13555"/>
        <dbReference type="Rhea" id="RHEA-COMP:13556"/>
        <dbReference type="ChEBI" id="CHEBI:29950"/>
        <dbReference type="ChEBI" id="CHEBI:82612"/>
        <dbReference type="ChEBI" id="CHEBI:137386"/>
        <dbReference type="ChEBI" id="CHEBI:137387"/>
        <dbReference type="EC" id="2.1.1.63"/>
    </reaction>
</comment>
<dbReference type="GO" id="GO:0005737">
    <property type="term" value="C:cytoplasm"/>
    <property type="evidence" value="ECO:0007669"/>
    <property type="project" value="UniProtKB-SubCell"/>
</dbReference>
<feature type="domain" description="Methylguanine DNA methyltransferase ribonuclease-like" evidence="11">
    <location>
        <begin position="43"/>
        <end position="118"/>
    </location>
</feature>
<evidence type="ECO:0000259" key="11">
    <source>
        <dbReference type="Pfam" id="PF02870"/>
    </source>
</evidence>
<dbReference type="EMBL" id="JAERWL010000012">
    <property type="protein sequence ID" value="MBM9477759.1"/>
    <property type="molecule type" value="Genomic_DNA"/>
</dbReference>
<proteinExistence type="inferred from homology"/>
<gene>
    <name evidence="12" type="ORF">JL107_15005</name>
</gene>
<dbReference type="Proteomes" id="UP000663801">
    <property type="component" value="Unassembled WGS sequence"/>
</dbReference>
<dbReference type="InterPro" id="IPR014048">
    <property type="entry name" value="MethylDNA_cys_MeTrfase_DNA-bd"/>
</dbReference>
<dbReference type="Gene3D" id="3.30.160.70">
    <property type="entry name" value="Methylated DNA-protein cysteine methyltransferase domain"/>
    <property type="match status" value="1"/>
</dbReference>
<feature type="active site" description="Nucleophile; methyl group acceptor" evidence="9">
    <location>
        <position position="173"/>
    </location>
</feature>
<evidence type="ECO:0000256" key="2">
    <source>
        <dbReference type="ARBA" id="ARBA00008711"/>
    </source>
</evidence>
<comment type="catalytic activity">
    <reaction evidence="8 9">
        <text>a 6-O-methyl-2'-deoxyguanosine in DNA + L-cysteinyl-[protein] = S-methyl-L-cysteinyl-[protein] + a 2'-deoxyguanosine in DNA</text>
        <dbReference type="Rhea" id="RHEA:24000"/>
        <dbReference type="Rhea" id="RHEA-COMP:10131"/>
        <dbReference type="Rhea" id="RHEA-COMP:10132"/>
        <dbReference type="Rhea" id="RHEA-COMP:11367"/>
        <dbReference type="Rhea" id="RHEA-COMP:11368"/>
        <dbReference type="ChEBI" id="CHEBI:29950"/>
        <dbReference type="ChEBI" id="CHEBI:82612"/>
        <dbReference type="ChEBI" id="CHEBI:85445"/>
        <dbReference type="ChEBI" id="CHEBI:85448"/>
        <dbReference type="EC" id="2.1.1.63"/>
    </reaction>
</comment>
<dbReference type="Gene3D" id="1.10.10.10">
    <property type="entry name" value="Winged helix-like DNA-binding domain superfamily/Winged helix DNA-binding domain"/>
    <property type="match status" value="1"/>
</dbReference>
<evidence type="ECO:0000313" key="13">
    <source>
        <dbReference type="Proteomes" id="UP000663801"/>
    </source>
</evidence>
<keyword evidence="4 9" id="KW-0489">Methyltransferase</keyword>
<keyword evidence="6 9" id="KW-0227">DNA damage</keyword>
<dbReference type="InterPro" id="IPR023546">
    <property type="entry name" value="MGMT"/>
</dbReference>
<evidence type="ECO:0000259" key="10">
    <source>
        <dbReference type="Pfam" id="PF01035"/>
    </source>
</evidence>
<comment type="similarity">
    <text evidence="2 9">Belongs to the MGMT family.</text>
</comment>
<evidence type="ECO:0000313" key="12">
    <source>
        <dbReference type="EMBL" id="MBM9477759.1"/>
    </source>
</evidence>
<dbReference type="SUPFAM" id="SSF46767">
    <property type="entry name" value="Methylated DNA-protein cysteine methyltransferase, C-terminal domain"/>
    <property type="match status" value="1"/>
</dbReference>
<evidence type="ECO:0000256" key="9">
    <source>
        <dbReference type="HAMAP-Rule" id="MF_00772"/>
    </source>
</evidence>
<evidence type="ECO:0000256" key="6">
    <source>
        <dbReference type="ARBA" id="ARBA00022763"/>
    </source>
</evidence>
<evidence type="ECO:0000256" key="3">
    <source>
        <dbReference type="ARBA" id="ARBA00022490"/>
    </source>
</evidence>
<dbReference type="GO" id="GO:0032259">
    <property type="term" value="P:methylation"/>
    <property type="evidence" value="ECO:0007669"/>
    <property type="project" value="UniProtKB-KW"/>
</dbReference>
<dbReference type="GO" id="GO:0003908">
    <property type="term" value="F:methylated-DNA-[protein]-cysteine S-methyltransferase activity"/>
    <property type="evidence" value="ECO:0007669"/>
    <property type="project" value="UniProtKB-UniRule"/>
</dbReference>
<dbReference type="FunFam" id="1.10.10.10:FF:000214">
    <property type="entry name" value="Methylated-DNA--protein-cysteine methyltransferase"/>
    <property type="match status" value="1"/>
</dbReference>
<keyword evidence="13" id="KW-1185">Reference proteome</keyword>
<dbReference type="InterPro" id="IPR036388">
    <property type="entry name" value="WH-like_DNA-bd_sf"/>
</dbReference>
<evidence type="ECO:0000256" key="5">
    <source>
        <dbReference type="ARBA" id="ARBA00022679"/>
    </source>
</evidence>
<dbReference type="PROSITE" id="PS00374">
    <property type="entry name" value="MGMT"/>
    <property type="match status" value="1"/>
</dbReference>
<keyword evidence="3 9" id="KW-0963">Cytoplasm</keyword>
<dbReference type="AlphaFoldDB" id="A0A938YM63"/>
<sequence>MTSADTRTDLHTALDRGLADDLAGLRAALAADAERSGLLDVGYDIVDTPIGALLVAATGQGVVRVAFAREDHDQVLAELAATIGPRILRAPAAVAVAAGQLDEYLRGRRHGFDLPLDLRVSGFRQQVLTALRGIGYGATRSYAEIAAVTGSPRAVRAVGTACARNPLPLLIPCHRVVRADGSPGSYLGGAEVKRALLALEAA</sequence>
<comment type="miscellaneous">
    <text evidence="9">This enzyme catalyzes only one turnover and therefore is not strictly catalytic. According to one definition, an enzyme is a biocatalyst that acts repeatedly and over many reaction cycles.</text>
</comment>
<keyword evidence="5 9" id="KW-0808">Transferase</keyword>
<dbReference type="RefSeq" id="WP_205257870.1">
    <property type="nucleotide sequence ID" value="NZ_BAAAPV010000005.1"/>
</dbReference>
<dbReference type="InterPro" id="IPR001497">
    <property type="entry name" value="MethylDNA_cys_MeTrfase_AS"/>
</dbReference>
<accession>A0A938YM63</accession>
<dbReference type="InterPro" id="IPR036631">
    <property type="entry name" value="MGMT_N_sf"/>
</dbReference>
<dbReference type="GO" id="GO:0006307">
    <property type="term" value="P:DNA alkylation repair"/>
    <property type="evidence" value="ECO:0007669"/>
    <property type="project" value="UniProtKB-UniRule"/>
</dbReference>
<dbReference type="Pfam" id="PF02870">
    <property type="entry name" value="Methyltransf_1N"/>
    <property type="match status" value="1"/>
</dbReference>
<feature type="domain" description="Methylated-DNA-[protein]-cysteine S-methyltransferase DNA binding" evidence="10">
    <location>
        <begin position="123"/>
        <end position="201"/>
    </location>
</feature>
<dbReference type="CDD" id="cd06445">
    <property type="entry name" value="ATase"/>
    <property type="match status" value="1"/>
</dbReference>
<comment type="subcellular location">
    <subcellularLocation>
        <location evidence="9">Cytoplasm</location>
    </subcellularLocation>
</comment>
<dbReference type="NCBIfam" id="TIGR00589">
    <property type="entry name" value="ogt"/>
    <property type="match status" value="1"/>
</dbReference>
<dbReference type="SUPFAM" id="SSF53155">
    <property type="entry name" value="Methylated DNA-protein cysteine methyltransferase domain"/>
    <property type="match status" value="1"/>
</dbReference>
<evidence type="ECO:0000256" key="8">
    <source>
        <dbReference type="ARBA" id="ARBA00049348"/>
    </source>
</evidence>
<dbReference type="InterPro" id="IPR008332">
    <property type="entry name" value="MethylG_MeTrfase_N"/>
</dbReference>
<reference evidence="12" key="1">
    <citation type="submission" date="2021-01" db="EMBL/GenBank/DDBJ databases">
        <title>KCTC 19127 draft genome.</title>
        <authorList>
            <person name="An D."/>
        </authorList>
    </citation>
    <scope>NUCLEOTIDE SEQUENCE</scope>
    <source>
        <strain evidence="12">KCTC 19127</strain>
    </source>
</reference>